<sequence>MTSDVRTLEWTGDGLRLLDQTVLPGRVEYVEARDVGTLVDAIRRLVVRGAPALGVAGAFGVAIAVRQAER</sequence>
<feature type="non-terminal residue" evidence="2">
    <location>
        <position position="70"/>
    </location>
</feature>
<organism evidence="2 3">
    <name type="scientific">Actinomadura bangladeshensis</name>
    <dbReference type="NCBI Taxonomy" id="453573"/>
    <lineage>
        <taxon>Bacteria</taxon>
        <taxon>Bacillati</taxon>
        <taxon>Actinomycetota</taxon>
        <taxon>Actinomycetes</taxon>
        <taxon>Streptosporangiales</taxon>
        <taxon>Thermomonosporaceae</taxon>
        <taxon>Actinomadura</taxon>
    </lineage>
</organism>
<dbReference type="Gene3D" id="1.20.120.420">
    <property type="entry name" value="translation initiation factor eif-2b, domain 1"/>
    <property type="match status" value="1"/>
</dbReference>
<keyword evidence="1" id="KW-0812">Transmembrane</keyword>
<evidence type="ECO:0000313" key="3">
    <source>
        <dbReference type="Proteomes" id="UP000475532"/>
    </source>
</evidence>
<gene>
    <name evidence="2" type="ORF">G3I70_21655</name>
</gene>
<name>A0A6L9QHV7_9ACTN</name>
<dbReference type="Proteomes" id="UP000475532">
    <property type="component" value="Unassembled WGS sequence"/>
</dbReference>
<keyword evidence="1" id="KW-1133">Transmembrane helix</keyword>
<dbReference type="InterPro" id="IPR037171">
    <property type="entry name" value="NagB/RpiA_transferase-like"/>
</dbReference>
<evidence type="ECO:0000256" key="1">
    <source>
        <dbReference type="SAM" id="Phobius"/>
    </source>
</evidence>
<evidence type="ECO:0000313" key="2">
    <source>
        <dbReference type="EMBL" id="NEA25069.1"/>
    </source>
</evidence>
<keyword evidence="1" id="KW-0472">Membrane</keyword>
<dbReference type="InterPro" id="IPR027363">
    <property type="entry name" value="M1Pi_N"/>
</dbReference>
<keyword evidence="2" id="KW-0413">Isomerase</keyword>
<feature type="transmembrane region" description="Helical" evidence="1">
    <location>
        <begin position="45"/>
        <end position="65"/>
    </location>
</feature>
<dbReference type="GO" id="GO:0016853">
    <property type="term" value="F:isomerase activity"/>
    <property type="evidence" value="ECO:0007669"/>
    <property type="project" value="UniProtKB-KW"/>
</dbReference>
<dbReference type="AlphaFoldDB" id="A0A6L9QHV7"/>
<protein>
    <submittedName>
        <fullName evidence="2">S-methyl-5-thioribose-1-phosphate isomerase</fullName>
    </submittedName>
</protein>
<accession>A0A6L9QHV7</accession>
<proteinExistence type="predicted"/>
<dbReference type="EMBL" id="JAAGLI010000562">
    <property type="protein sequence ID" value="NEA25069.1"/>
    <property type="molecule type" value="Genomic_DNA"/>
</dbReference>
<reference evidence="2 3" key="1">
    <citation type="submission" date="2020-01" db="EMBL/GenBank/DDBJ databases">
        <title>Insect and environment-associated Actinomycetes.</title>
        <authorList>
            <person name="Currrie C."/>
            <person name="Chevrette M."/>
            <person name="Carlson C."/>
            <person name="Stubbendieck R."/>
            <person name="Wendt-Pienkowski E."/>
        </authorList>
    </citation>
    <scope>NUCLEOTIDE SEQUENCE [LARGE SCALE GENOMIC DNA]</scope>
    <source>
        <strain evidence="2 3">SID10258</strain>
    </source>
</reference>
<dbReference type="SUPFAM" id="SSF100950">
    <property type="entry name" value="NagB/RpiA/CoA transferase-like"/>
    <property type="match status" value="1"/>
</dbReference>
<comment type="caution">
    <text evidence="2">The sequence shown here is derived from an EMBL/GenBank/DDBJ whole genome shotgun (WGS) entry which is preliminary data.</text>
</comment>